<organism evidence="1 2">
    <name type="scientific">Dactylonectria estremocensis</name>
    <dbReference type="NCBI Taxonomy" id="1079267"/>
    <lineage>
        <taxon>Eukaryota</taxon>
        <taxon>Fungi</taxon>
        <taxon>Dikarya</taxon>
        <taxon>Ascomycota</taxon>
        <taxon>Pezizomycotina</taxon>
        <taxon>Sordariomycetes</taxon>
        <taxon>Hypocreomycetidae</taxon>
        <taxon>Hypocreales</taxon>
        <taxon>Nectriaceae</taxon>
        <taxon>Dactylonectria</taxon>
    </lineage>
</organism>
<sequence length="61" mass="6925">HCTGERENQTEPQSPEFHVEARVGLPDESAWTDVEHATQKLIQQFLVGIHSCGTQEHRESL</sequence>
<dbReference type="Proteomes" id="UP000717696">
    <property type="component" value="Unassembled WGS sequence"/>
</dbReference>
<accession>A0A9P9I7L2</accession>
<feature type="non-terminal residue" evidence="1">
    <location>
        <position position="1"/>
    </location>
</feature>
<gene>
    <name evidence="1" type="ORF">B0J13DRAFT_405950</name>
</gene>
<keyword evidence="2" id="KW-1185">Reference proteome</keyword>
<evidence type="ECO:0000313" key="1">
    <source>
        <dbReference type="EMBL" id="KAH7109565.1"/>
    </source>
</evidence>
<dbReference type="EMBL" id="JAGMUU010000070">
    <property type="protein sequence ID" value="KAH7109565.1"/>
    <property type="molecule type" value="Genomic_DNA"/>
</dbReference>
<name>A0A9P9I7L2_9HYPO</name>
<evidence type="ECO:0000313" key="2">
    <source>
        <dbReference type="Proteomes" id="UP000717696"/>
    </source>
</evidence>
<proteinExistence type="predicted"/>
<dbReference type="AlphaFoldDB" id="A0A9P9I7L2"/>
<dbReference type="OrthoDB" id="5100981at2759"/>
<comment type="caution">
    <text evidence="1">The sequence shown here is derived from an EMBL/GenBank/DDBJ whole genome shotgun (WGS) entry which is preliminary data.</text>
</comment>
<protein>
    <submittedName>
        <fullName evidence="1">Uncharacterized protein</fullName>
    </submittedName>
</protein>
<reference evidence="1" key="1">
    <citation type="journal article" date="2021" name="Nat. Commun.">
        <title>Genetic determinants of endophytism in the Arabidopsis root mycobiome.</title>
        <authorList>
            <person name="Mesny F."/>
            <person name="Miyauchi S."/>
            <person name="Thiergart T."/>
            <person name="Pickel B."/>
            <person name="Atanasova L."/>
            <person name="Karlsson M."/>
            <person name="Huettel B."/>
            <person name="Barry K.W."/>
            <person name="Haridas S."/>
            <person name="Chen C."/>
            <person name="Bauer D."/>
            <person name="Andreopoulos W."/>
            <person name="Pangilinan J."/>
            <person name="LaButti K."/>
            <person name="Riley R."/>
            <person name="Lipzen A."/>
            <person name="Clum A."/>
            <person name="Drula E."/>
            <person name="Henrissat B."/>
            <person name="Kohler A."/>
            <person name="Grigoriev I.V."/>
            <person name="Martin F.M."/>
            <person name="Hacquard S."/>
        </authorList>
    </citation>
    <scope>NUCLEOTIDE SEQUENCE</scope>
    <source>
        <strain evidence="1">MPI-CAGE-AT-0021</strain>
    </source>
</reference>
<feature type="non-terminal residue" evidence="1">
    <location>
        <position position="61"/>
    </location>
</feature>